<evidence type="ECO:0000256" key="3">
    <source>
        <dbReference type="ARBA" id="ARBA00022643"/>
    </source>
</evidence>
<dbReference type="PANTHER" id="PTHR33798">
    <property type="entry name" value="FLAVOPROTEIN OXYGENASE"/>
    <property type="match status" value="1"/>
</dbReference>
<name>A0A0L0DR54_THETB</name>
<reference evidence="6 7" key="1">
    <citation type="submission" date="2010-05" db="EMBL/GenBank/DDBJ databases">
        <title>The Genome Sequence of Thecamonas trahens ATCC 50062.</title>
        <authorList>
            <consortium name="The Broad Institute Genome Sequencing Platform"/>
            <person name="Russ C."/>
            <person name="Cuomo C."/>
            <person name="Shea T."/>
            <person name="Young S.K."/>
            <person name="Zeng Q."/>
            <person name="Koehrsen M."/>
            <person name="Haas B."/>
            <person name="Borodovsky M."/>
            <person name="Guigo R."/>
            <person name="Alvarado L."/>
            <person name="Berlin A."/>
            <person name="Bochicchio J."/>
            <person name="Borenstein D."/>
            <person name="Chapman S."/>
            <person name="Chen Z."/>
            <person name="Freedman E."/>
            <person name="Gellesch M."/>
            <person name="Goldberg J."/>
            <person name="Griggs A."/>
            <person name="Gujja S."/>
            <person name="Heilman E."/>
            <person name="Heiman D."/>
            <person name="Hepburn T."/>
            <person name="Howarth C."/>
            <person name="Jen D."/>
            <person name="Larson L."/>
            <person name="Mehta T."/>
            <person name="Park D."/>
            <person name="Pearson M."/>
            <person name="Roberts A."/>
            <person name="Saif S."/>
            <person name="Shenoy N."/>
            <person name="Sisk P."/>
            <person name="Stolte C."/>
            <person name="Sykes S."/>
            <person name="Thomson T."/>
            <person name="Walk T."/>
            <person name="White J."/>
            <person name="Yandava C."/>
            <person name="Burger G."/>
            <person name="Gray M.W."/>
            <person name="Holland P.W.H."/>
            <person name="King N."/>
            <person name="Lang F.B.F."/>
            <person name="Roger A.J."/>
            <person name="Ruiz-Trillo I."/>
            <person name="Lander E."/>
            <person name="Nusbaum C."/>
        </authorList>
    </citation>
    <scope>NUCLEOTIDE SEQUENCE [LARGE SCALE GENOMIC DNA]</scope>
    <source>
        <strain evidence="6 7">ATCC 50062</strain>
    </source>
</reference>
<evidence type="ECO:0000256" key="4">
    <source>
        <dbReference type="ARBA" id="ARBA00038054"/>
    </source>
</evidence>
<comment type="similarity">
    <text evidence="4">Belongs to the flavoredoxin family.</text>
</comment>
<dbReference type="eggNOG" id="ENOG502RZGA">
    <property type="taxonomic scope" value="Eukaryota"/>
</dbReference>
<evidence type="ECO:0000313" key="6">
    <source>
        <dbReference type="EMBL" id="KNC53918.1"/>
    </source>
</evidence>
<keyword evidence="2" id="KW-0285">Flavoprotein</keyword>
<sequence length="241" mass="25466">MTSDKGAPWRAAGLKWDPLKSLIVPRPIGWITTLSSGDGGANTAPYSFFNAVSSTPPMVMFACNGVHADGGLKESVINALETGEFVVNVASAGVIDAVAKTGYAVDRGVDEGSHPLLANSAMLASTVVGPPRLALAKAHLECTTVESIELPHDNGEARNVVVFGRVVAYHLCTSILTDAGDSVDVLRLNPLSRLGGSEYGTLGAREAVISHKYGEAELMEQAPELFTQLAARRQRARARRK</sequence>
<dbReference type="RefSeq" id="XP_013754124.1">
    <property type="nucleotide sequence ID" value="XM_013898670.1"/>
</dbReference>
<dbReference type="SMART" id="SM00903">
    <property type="entry name" value="Flavin_Reduct"/>
    <property type="match status" value="1"/>
</dbReference>
<dbReference type="Pfam" id="PF01613">
    <property type="entry name" value="Flavin_Reduct"/>
    <property type="match status" value="1"/>
</dbReference>
<protein>
    <submittedName>
        <fullName evidence="6">Nitrilotriacetate monooxygenase component B</fullName>
    </submittedName>
</protein>
<dbReference type="InterPro" id="IPR002563">
    <property type="entry name" value="Flavin_Rdtase-like_dom"/>
</dbReference>
<dbReference type="PANTHER" id="PTHR33798:SF5">
    <property type="entry name" value="FLAVIN REDUCTASE LIKE DOMAIN-CONTAINING PROTEIN"/>
    <property type="match status" value="1"/>
</dbReference>
<dbReference type="GO" id="GO:0010181">
    <property type="term" value="F:FMN binding"/>
    <property type="evidence" value="ECO:0007669"/>
    <property type="project" value="InterPro"/>
</dbReference>
<dbReference type="AlphaFoldDB" id="A0A0L0DR54"/>
<dbReference type="GeneID" id="25567995"/>
<dbReference type="Gene3D" id="2.30.110.10">
    <property type="entry name" value="Electron Transport, Fmn-binding Protein, Chain A"/>
    <property type="match status" value="1"/>
</dbReference>
<evidence type="ECO:0000256" key="2">
    <source>
        <dbReference type="ARBA" id="ARBA00022630"/>
    </source>
</evidence>
<keyword evidence="3" id="KW-0288">FMN</keyword>
<proteinExistence type="inferred from homology"/>
<evidence type="ECO:0000313" key="7">
    <source>
        <dbReference type="Proteomes" id="UP000054408"/>
    </source>
</evidence>
<accession>A0A0L0DR54</accession>
<dbReference type="InterPro" id="IPR012349">
    <property type="entry name" value="Split_barrel_FMN-bd"/>
</dbReference>
<feature type="domain" description="Flavin reductase like" evidence="5">
    <location>
        <begin position="21"/>
        <end position="186"/>
    </location>
</feature>
<dbReference type="GO" id="GO:0004497">
    <property type="term" value="F:monooxygenase activity"/>
    <property type="evidence" value="ECO:0007669"/>
    <property type="project" value="UniProtKB-KW"/>
</dbReference>
<organism evidence="6 7">
    <name type="scientific">Thecamonas trahens ATCC 50062</name>
    <dbReference type="NCBI Taxonomy" id="461836"/>
    <lineage>
        <taxon>Eukaryota</taxon>
        <taxon>Apusozoa</taxon>
        <taxon>Apusomonadida</taxon>
        <taxon>Apusomonadidae</taxon>
        <taxon>Thecamonas</taxon>
    </lineage>
</organism>
<comment type="cofactor">
    <cofactor evidence="1">
        <name>FMN</name>
        <dbReference type="ChEBI" id="CHEBI:58210"/>
    </cofactor>
</comment>
<keyword evidence="7" id="KW-1185">Reference proteome</keyword>
<dbReference type="OrthoDB" id="298012at2759"/>
<evidence type="ECO:0000259" key="5">
    <source>
        <dbReference type="SMART" id="SM00903"/>
    </source>
</evidence>
<dbReference type="STRING" id="461836.A0A0L0DR54"/>
<keyword evidence="6" id="KW-0560">Oxidoreductase</keyword>
<evidence type="ECO:0000256" key="1">
    <source>
        <dbReference type="ARBA" id="ARBA00001917"/>
    </source>
</evidence>
<dbReference type="EMBL" id="GL349484">
    <property type="protein sequence ID" value="KNC53918.1"/>
    <property type="molecule type" value="Genomic_DNA"/>
</dbReference>
<gene>
    <name evidence="6" type="ORF">AMSG_09557</name>
</gene>
<keyword evidence="6" id="KW-0503">Monooxygenase</keyword>
<dbReference type="SUPFAM" id="SSF50475">
    <property type="entry name" value="FMN-binding split barrel"/>
    <property type="match status" value="1"/>
</dbReference>
<dbReference type="Proteomes" id="UP000054408">
    <property type="component" value="Unassembled WGS sequence"/>
</dbReference>